<gene>
    <name evidence="2" type="ORF">BBD40_08050</name>
    <name evidence="1" type="ORF">BBD41_27590</name>
</gene>
<dbReference type="KEGG" id="pib:BBD41_27590"/>
<sequence length="198" mass="23113">MILWINGAFGSGKTQAAHELHRRLPNSYVYDPENAGYFIRSNLPPDAKRDDFQHYPMWREFNYAMFKHMDRESDCIIIAPMTVTNPEYFDEIVGRLRRDGVQVRHFTLCASREVLLKRLRSRYEGSNSWAAQQIDRCISGLSQEVFRQHIDTDRLSIDEVVSVIAGQAGIQLLPDHRSRARKQLDRMKTKLSHVRFFG</sequence>
<keyword evidence="3" id="KW-1185">Reference proteome</keyword>
<dbReference type="EMBL" id="CP016809">
    <property type="protein sequence ID" value="ANY76037.1"/>
    <property type="molecule type" value="Genomic_DNA"/>
</dbReference>
<dbReference type="AlphaFoldDB" id="A0A1B2E7Z1"/>
<accession>A0A1B2E7Z1</accession>
<dbReference type="SUPFAM" id="SSF52540">
    <property type="entry name" value="P-loop containing nucleoside triphosphate hydrolases"/>
    <property type="match status" value="1"/>
</dbReference>
<protein>
    <submittedName>
        <fullName evidence="1">Tunicamycin resistance protein</fullName>
    </submittedName>
</protein>
<name>A0A1B2E7Z1_9BACL</name>
<dbReference type="EMBL" id="MRVI01000001">
    <property type="protein sequence ID" value="OOC61809.1"/>
    <property type="molecule type" value="Genomic_DNA"/>
</dbReference>
<organism evidence="1">
    <name type="scientific">Paenibacillus ihbetae</name>
    <dbReference type="NCBI Taxonomy" id="1870820"/>
    <lineage>
        <taxon>Bacteria</taxon>
        <taxon>Bacillati</taxon>
        <taxon>Bacillota</taxon>
        <taxon>Bacilli</taxon>
        <taxon>Bacillales</taxon>
        <taxon>Paenibacillaceae</taxon>
        <taxon>Paenibacillus</taxon>
    </lineage>
</organism>
<evidence type="ECO:0000313" key="2">
    <source>
        <dbReference type="EMBL" id="OOC61809.1"/>
    </source>
</evidence>
<reference evidence="2 3" key="2">
    <citation type="submission" date="2016-12" db="EMBL/GenBank/DDBJ databases">
        <title>Genome sequencing and description of Paenibacillus sp. nov. from high altitude lake in the Indian Trans- Himalayas.</title>
        <authorList>
            <person name="Kiran S."/>
            <person name="Swarnkar M.K."/>
            <person name="Rana A."/>
            <person name="Tewari R."/>
            <person name="Gulati A."/>
        </authorList>
    </citation>
    <scope>NUCLEOTIDE SEQUENCE [LARGE SCALE GENOMIC DNA]</scope>
    <source>
        <strain evidence="2 3">IHBB 9951</strain>
    </source>
</reference>
<evidence type="ECO:0000313" key="3">
    <source>
        <dbReference type="Proteomes" id="UP000189059"/>
    </source>
</evidence>
<dbReference type="Pfam" id="PF13671">
    <property type="entry name" value="AAA_33"/>
    <property type="match status" value="1"/>
</dbReference>
<evidence type="ECO:0000313" key="1">
    <source>
        <dbReference type="EMBL" id="ANY76037.1"/>
    </source>
</evidence>
<reference evidence="1" key="1">
    <citation type="submission" date="2016-08" db="EMBL/GenBank/DDBJ databases">
        <title>Complete Genome Seqeunce of Paenibacillus sp. nov. IHBB 9852 from high altitute lake of Indian trans-Himalayas.</title>
        <authorList>
            <person name="Kiran S."/>
            <person name="Swarnkar M.K."/>
            <person name="Rana A."/>
            <person name="Tewari R."/>
            <person name="Gulati A."/>
        </authorList>
    </citation>
    <scope>NUCLEOTIDE SEQUENCE [LARGE SCALE GENOMIC DNA]</scope>
    <source>
        <strain evidence="1">IHBB 9852</strain>
    </source>
</reference>
<dbReference type="Gene3D" id="3.40.50.300">
    <property type="entry name" value="P-loop containing nucleotide triphosphate hydrolases"/>
    <property type="match status" value="1"/>
</dbReference>
<dbReference type="InterPro" id="IPR027417">
    <property type="entry name" value="P-loop_NTPase"/>
</dbReference>
<dbReference type="Proteomes" id="UP000189059">
    <property type="component" value="Unassembled WGS sequence"/>
</dbReference>
<proteinExistence type="predicted"/>
<dbReference type="OrthoDB" id="9799092at2"/>